<dbReference type="PANTHER" id="PTHR44665">
    <property type="entry name" value="DNAJ HOMOLOG SUBFAMILY C MEMBER 14"/>
    <property type="match status" value="1"/>
</dbReference>
<name>A0AAW0ZNL3_9HYME</name>
<feature type="transmembrane region" description="Helical" evidence="2">
    <location>
        <begin position="7"/>
        <end position="26"/>
    </location>
</feature>
<dbReference type="AlphaFoldDB" id="A0AAW0ZNL3"/>
<evidence type="ECO:0000256" key="1">
    <source>
        <dbReference type="SAM" id="MobiDB-lite"/>
    </source>
</evidence>
<proteinExistence type="predicted"/>
<dbReference type="InterPro" id="IPR001623">
    <property type="entry name" value="DnaJ_domain"/>
</dbReference>
<dbReference type="SUPFAM" id="SSF46565">
    <property type="entry name" value="Chaperone J-domain"/>
    <property type="match status" value="1"/>
</dbReference>
<accession>A0AAW0ZNL3</accession>
<evidence type="ECO:0000259" key="3">
    <source>
        <dbReference type="PROSITE" id="PS50076"/>
    </source>
</evidence>
<sequence>MIYALKLYISLGYNVFFAICLETVYFKYNVNGDSEAIHLPTNKHHNMAEQQQSPSGFKRMSLDKIIEAMTSDLESSNGHYVQFGVNPQQATSHNWGNYSSNQTRHYIASQSPHSNPPTMQSMPPMGAPLYMQDMSNYDSPTDSIYFPSQAVNHLGINENNDLIGTIDVGGGNYINVIYGNASQIMAEQCQLSNMTSYRNQNMIDREYGLFNDRHMNVPSELPTQNFNGKQLIENLVGNWVPNQSGTYSPFGGSPNVTPVLQPNIDIRDSEELPRNSTDSQHKKPRVVAEVKPMRPSYSDVLTKSAPTPPSPLIVQSIKPKTESVNKKVSNKNSKNKSKSSTLKRQNSSGSDDHNSPKMQIPRKVLEKNNSNLPRRWVSLDNLGSPTEAHEINSFDRANQFEKKKVSKIPKKAEKGETLNNSKVQNNNPKSSGNIPKRPIQINNNLNIINTSSQTISPEKLEKNQQIVNKMNKEEKKVTKEKNSKRFQTEKTQQIKKAQRNRKRENRESPVKDLYKNLNKYASHWIKIGLKIFHWLLHLVSDVVSMSANLMILLGKCGWYHTILYLKYSWVYMAMTFSKVRILNTIGKQLDNWFGNSKFAFWRKIKTKNEEKEENSNWIHGGLEANIALPSTGEEAMKRLLACKGKDPYSILGVTPTCSDDDIKKYYKRQAFLVHPDKNNQPGAEEAFKILVHAFDIIGEPERRQAFDQTRQVEAAWGVLSDLLSQLHRKMEQAANTIRCTNCGLRHKRIPTQRPCYAARFCAQCKIRHSAKEGDIWAESRLMGFLWHYYACMEGAVYDVTDWAACQAGNLKHLRANTHSVQYRIVLGQRPPSQTANNGKRRQQIDPNTSEADFEDFLNNLYNHNKTGNSSPPDQSSFGGDCKRRKTKRKK</sequence>
<feature type="compositionally biased region" description="Polar residues" evidence="1">
    <location>
        <begin position="861"/>
        <end position="877"/>
    </location>
</feature>
<dbReference type="Pfam" id="PF14901">
    <property type="entry name" value="Jiv90"/>
    <property type="match status" value="1"/>
</dbReference>
<feature type="region of interest" description="Disordered" evidence="1">
    <location>
        <begin position="828"/>
        <end position="849"/>
    </location>
</feature>
<keyword evidence="2" id="KW-0472">Membrane</keyword>
<dbReference type="InterPro" id="IPR032843">
    <property type="entry name" value="Jiv"/>
</dbReference>
<protein>
    <recommendedName>
        <fullName evidence="3">J domain-containing protein</fullName>
    </recommendedName>
</protein>
<dbReference type="PROSITE" id="PS50076">
    <property type="entry name" value="DNAJ_2"/>
    <property type="match status" value="1"/>
</dbReference>
<dbReference type="Pfam" id="PF00226">
    <property type="entry name" value="DnaJ"/>
    <property type="match status" value="1"/>
</dbReference>
<feature type="region of interest" description="Disordered" evidence="1">
    <location>
        <begin position="861"/>
        <end position="890"/>
    </location>
</feature>
<feature type="region of interest" description="Disordered" evidence="1">
    <location>
        <begin position="269"/>
        <end position="369"/>
    </location>
</feature>
<dbReference type="InterPro" id="IPR036869">
    <property type="entry name" value="J_dom_sf"/>
</dbReference>
<keyword evidence="2" id="KW-0812">Transmembrane</keyword>
<dbReference type="PANTHER" id="PTHR44665:SF1">
    <property type="entry name" value="DNAJ HOMOLOG SUBFAMILY C MEMBER 14"/>
    <property type="match status" value="1"/>
</dbReference>
<organism evidence="4 5">
    <name type="scientific">Tetragonisca angustula</name>
    <dbReference type="NCBI Taxonomy" id="166442"/>
    <lineage>
        <taxon>Eukaryota</taxon>
        <taxon>Metazoa</taxon>
        <taxon>Ecdysozoa</taxon>
        <taxon>Arthropoda</taxon>
        <taxon>Hexapoda</taxon>
        <taxon>Insecta</taxon>
        <taxon>Pterygota</taxon>
        <taxon>Neoptera</taxon>
        <taxon>Endopterygota</taxon>
        <taxon>Hymenoptera</taxon>
        <taxon>Apocrita</taxon>
        <taxon>Aculeata</taxon>
        <taxon>Apoidea</taxon>
        <taxon>Anthophila</taxon>
        <taxon>Apidae</taxon>
        <taxon>Tetragonisca</taxon>
    </lineage>
</organism>
<dbReference type="InterPro" id="IPR052317">
    <property type="entry name" value="Viral_replicn-host_int_reg"/>
</dbReference>
<dbReference type="EMBL" id="JAWNGG020000154">
    <property type="protein sequence ID" value="KAK9299192.1"/>
    <property type="molecule type" value="Genomic_DNA"/>
</dbReference>
<keyword evidence="2" id="KW-1133">Transmembrane helix</keyword>
<reference evidence="4 5" key="1">
    <citation type="submission" date="2024-05" db="EMBL/GenBank/DDBJ databases">
        <title>The nuclear and mitochondrial genome assemblies of Tetragonisca angustula (Apidae: Meliponini), a tiny yet remarkable pollinator in the Neotropics.</title>
        <authorList>
            <person name="Ferrari R."/>
            <person name="Ricardo P.C."/>
            <person name="Dias F.C."/>
            <person name="Araujo N.S."/>
            <person name="Soares D.O."/>
            <person name="Zhou Q.-S."/>
            <person name="Zhu C.-D."/>
            <person name="Coutinho L."/>
            <person name="Airas M.C."/>
            <person name="Batista T.M."/>
        </authorList>
    </citation>
    <scope>NUCLEOTIDE SEQUENCE [LARGE SCALE GENOMIC DNA]</scope>
    <source>
        <strain evidence="4">ASF017062</strain>
        <tissue evidence="4">Abdomen</tissue>
    </source>
</reference>
<feature type="region of interest" description="Disordered" evidence="1">
    <location>
        <begin position="469"/>
        <end position="509"/>
    </location>
</feature>
<feature type="compositionally biased region" description="Polar residues" evidence="1">
    <location>
        <begin position="417"/>
        <end position="433"/>
    </location>
</feature>
<feature type="compositionally biased region" description="Basic and acidic residues" evidence="1">
    <location>
        <begin position="470"/>
        <end position="488"/>
    </location>
</feature>
<dbReference type="CDD" id="cd06257">
    <property type="entry name" value="DnaJ"/>
    <property type="match status" value="1"/>
</dbReference>
<evidence type="ECO:0000256" key="2">
    <source>
        <dbReference type="SAM" id="Phobius"/>
    </source>
</evidence>
<evidence type="ECO:0000313" key="5">
    <source>
        <dbReference type="Proteomes" id="UP001432146"/>
    </source>
</evidence>
<gene>
    <name evidence="4" type="ORF">QLX08_007703</name>
</gene>
<feature type="domain" description="J" evidence="3">
    <location>
        <begin position="646"/>
        <end position="710"/>
    </location>
</feature>
<keyword evidence="5" id="KW-1185">Reference proteome</keyword>
<dbReference type="Gene3D" id="1.10.287.110">
    <property type="entry name" value="DnaJ domain"/>
    <property type="match status" value="1"/>
</dbReference>
<dbReference type="Proteomes" id="UP001432146">
    <property type="component" value="Unassembled WGS sequence"/>
</dbReference>
<comment type="caution">
    <text evidence="4">The sequence shown here is derived from an EMBL/GenBank/DDBJ whole genome shotgun (WGS) entry which is preliminary data.</text>
</comment>
<dbReference type="SMART" id="SM00271">
    <property type="entry name" value="DnaJ"/>
    <property type="match status" value="1"/>
</dbReference>
<dbReference type="PRINTS" id="PR00625">
    <property type="entry name" value="JDOMAIN"/>
</dbReference>
<feature type="region of interest" description="Disordered" evidence="1">
    <location>
        <begin position="401"/>
        <end position="439"/>
    </location>
</feature>
<evidence type="ECO:0000313" key="4">
    <source>
        <dbReference type="EMBL" id="KAK9299192.1"/>
    </source>
</evidence>